<feature type="domain" description="Transglycosylase SLT" evidence="1">
    <location>
        <begin position="164"/>
        <end position="220"/>
    </location>
</feature>
<dbReference type="Pfam" id="PF13406">
    <property type="entry name" value="SLT_2"/>
    <property type="match status" value="1"/>
</dbReference>
<organism evidence="2">
    <name type="scientific">candidate division CPR3 bacterium</name>
    <dbReference type="NCBI Taxonomy" id="2268181"/>
    <lineage>
        <taxon>Bacteria</taxon>
        <taxon>Bacteria division CPR3</taxon>
    </lineage>
</organism>
<sequence length="248" mass="27613">MLYCFVPFGLVPKGFFIGEKMRKLFAFTFALPILLSNQLPISFNVPKLEQGKVQENVVIANEKLADTVFDKQNPFGLALVHKNIEIKPTQSYFDKTQELTKMVESKRAKREVISREVFRPNRVVASPDLTGKRALVISAASKYNIPWQILEAVWQVETGKSWDTAKRSYAGATGPMQFMPGTWRKYGVDGNGDGRVDITSAYDSLHAAAKYLAASGAASGKIEQALLAYNHSNAYVRKVISIARQLGY</sequence>
<name>A0A7V3J9W8_UNCC3</name>
<dbReference type="PANTHER" id="PTHR30163">
    <property type="entry name" value="MEMBRANE-BOUND LYTIC MUREIN TRANSGLYCOSYLASE B"/>
    <property type="match status" value="1"/>
</dbReference>
<accession>A0A7V3J9W8</accession>
<evidence type="ECO:0000313" key="2">
    <source>
        <dbReference type="EMBL" id="HFZ08991.1"/>
    </source>
</evidence>
<dbReference type="GO" id="GO:0008933">
    <property type="term" value="F:peptidoglycan lytic transglycosylase activity"/>
    <property type="evidence" value="ECO:0007669"/>
    <property type="project" value="TreeGrafter"/>
</dbReference>
<dbReference type="Gene3D" id="1.10.530.10">
    <property type="match status" value="1"/>
</dbReference>
<dbReference type="AlphaFoldDB" id="A0A7V3J9W8"/>
<dbReference type="InterPro" id="IPR023346">
    <property type="entry name" value="Lysozyme-like_dom_sf"/>
</dbReference>
<comment type="caution">
    <text evidence="2">The sequence shown here is derived from an EMBL/GenBank/DDBJ whole genome shotgun (WGS) entry which is preliminary data.</text>
</comment>
<dbReference type="PANTHER" id="PTHR30163:SF8">
    <property type="entry name" value="LYTIC MUREIN TRANSGLYCOSYLASE"/>
    <property type="match status" value="1"/>
</dbReference>
<evidence type="ECO:0000259" key="1">
    <source>
        <dbReference type="Pfam" id="PF13406"/>
    </source>
</evidence>
<proteinExistence type="predicted"/>
<dbReference type="InterPro" id="IPR031304">
    <property type="entry name" value="SLT_2"/>
</dbReference>
<dbReference type="SUPFAM" id="SSF53955">
    <property type="entry name" value="Lysozyme-like"/>
    <property type="match status" value="1"/>
</dbReference>
<reference evidence="2" key="1">
    <citation type="journal article" date="2020" name="mSystems">
        <title>Genome- and Community-Level Interaction Insights into Carbon Utilization and Element Cycling Functions of Hydrothermarchaeota in Hydrothermal Sediment.</title>
        <authorList>
            <person name="Zhou Z."/>
            <person name="Liu Y."/>
            <person name="Xu W."/>
            <person name="Pan J."/>
            <person name="Luo Z.H."/>
            <person name="Li M."/>
        </authorList>
    </citation>
    <scope>NUCLEOTIDE SEQUENCE [LARGE SCALE GENOMIC DNA]</scope>
    <source>
        <strain evidence="2">SpSt-757</strain>
    </source>
</reference>
<gene>
    <name evidence="2" type="ORF">ENV41_02520</name>
</gene>
<protein>
    <submittedName>
        <fullName evidence="2">Lytic transglycosylase domain-containing protein</fullName>
    </submittedName>
</protein>
<dbReference type="CDD" id="cd13399">
    <property type="entry name" value="Slt35-like"/>
    <property type="match status" value="1"/>
</dbReference>
<dbReference type="InterPro" id="IPR043426">
    <property type="entry name" value="MltB-like"/>
</dbReference>
<dbReference type="EMBL" id="DTGG01000079">
    <property type="protein sequence ID" value="HFZ08991.1"/>
    <property type="molecule type" value="Genomic_DNA"/>
</dbReference>
<dbReference type="GO" id="GO:0009253">
    <property type="term" value="P:peptidoglycan catabolic process"/>
    <property type="evidence" value="ECO:0007669"/>
    <property type="project" value="TreeGrafter"/>
</dbReference>